<dbReference type="Gene3D" id="1.20.1070.10">
    <property type="entry name" value="Rhodopsin 7-helix transmembrane proteins"/>
    <property type="match status" value="1"/>
</dbReference>
<gene>
    <name evidence="2" type="ORF">FNK824_LOCUS42228</name>
</gene>
<evidence type="ECO:0008006" key="4">
    <source>
        <dbReference type="Google" id="ProtNLM"/>
    </source>
</evidence>
<protein>
    <recommendedName>
        <fullName evidence="4">G-protein coupled receptors family 1 profile domain-containing protein</fullName>
    </recommendedName>
</protein>
<comment type="caution">
    <text evidence="2">The sequence shown here is derived from an EMBL/GenBank/DDBJ whole genome shotgun (WGS) entry which is preliminary data.</text>
</comment>
<sequence length="119" mass="14073">MYENNSLTTNIESWFIPFDILNTLWLFLVIIFASILLIIIIFDKTCHTVPMILVANLCLAELLITIDVFWMVVFTLQNDLKRQQYEDLFCIFRGYMGYVICFTKNYSYFLQAISQVSEK</sequence>
<keyword evidence="1" id="KW-0472">Membrane</keyword>
<reference evidence="2" key="1">
    <citation type="submission" date="2021-02" db="EMBL/GenBank/DDBJ databases">
        <authorList>
            <person name="Nowell W R."/>
        </authorList>
    </citation>
    <scope>NUCLEOTIDE SEQUENCE</scope>
</reference>
<proteinExistence type="predicted"/>
<accession>A0A820KT38</accession>
<dbReference type="Proteomes" id="UP000663874">
    <property type="component" value="Unassembled WGS sequence"/>
</dbReference>
<feature type="transmembrane region" description="Helical" evidence="1">
    <location>
        <begin position="20"/>
        <end position="42"/>
    </location>
</feature>
<dbReference type="EMBL" id="CAJOBE010047951">
    <property type="protein sequence ID" value="CAF4347719.1"/>
    <property type="molecule type" value="Genomic_DNA"/>
</dbReference>
<name>A0A820KT38_9BILA</name>
<evidence type="ECO:0000313" key="3">
    <source>
        <dbReference type="Proteomes" id="UP000663874"/>
    </source>
</evidence>
<feature type="transmembrane region" description="Helical" evidence="1">
    <location>
        <begin position="54"/>
        <end position="76"/>
    </location>
</feature>
<dbReference type="SUPFAM" id="SSF81321">
    <property type="entry name" value="Family A G protein-coupled receptor-like"/>
    <property type="match status" value="1"/>
</dbReference>
<organism evidence="2 3">
    <name type="scientific">Rotaria sordida</name>
    <dbReference type="NCBI Taxonomy" id="392033"/>
    <lineage>
        <taxon>Eukaryota</taxon>
        <taxon>Metazoa</taxon>
        <taxon>Spiralia</taxon>
        <taxon>Gnathifera</taxon>
        <taxon>Rotifera</taxon>
        <taxon>Eurotatoria</taxon>
        <taxon>Bdelloidea</taxon>
        <taxon>Philodinida</taxon>
        <taxon>Philodinidae</taxon>
        <taxon>Rotaria</taxon>
    </lineage>
</organism>
<keyword evidence="1" id="KW-1133">Transmembrane helix</keyword>
<keyword evidence="1" id="KW-0812">Transmembrane</keyword>
<evidence type="ECO:0000256" key="1">
    <source>
        <dbReference type="SAM" id="Phobius"/>
    </source>
</evidence>
<dbReference type="AlphaFoldDB" id="A0A820KT38"/>
<evidence type="ECO:0000313" key="2">
    <source>
        <dbReference type="EMBL" id="CAF4347719.1"/>
    </source>
</evidence>